<keyword evidence="1 5" id="KW-0547">Nucleotide-binding</keyword>
<dbReference type="GO" id="GO:0005524">
    <property type="term" value="F:ATP binding"/>
    <property type="evidence" value="ECO:0007669"/>
    <property type="project" value="UniProtKB-UniRule"/>
</dbReference>
<dbReference type="PANTHER" id="PTHR11070:SF17">
    <property type="entry name" value="DNA HELICASE IV"/>
    <property type="match status" value="1"/>
</dbReference>
<dbReference type="InterPro" id="IPR027417">
    <property type="entry name" value="P-loop_NTPase"/>
</dbReference>
<dbReference type="SUPFAM" id="SSF52540">
    <property type="entry name" value="P-loop containing nucleoside triphosphate hydrolases"/>
    <property type="match status" value="1"/>
</dbReference>
<dbReference type="PANTHER" id="PTHR11070">
    <property type="entry name" value="UVRD / RECB / PCRA DNA HELICASE FAMILY MEMBER"/>
    <property type="match status" value="1"/>
</dbReference>
<evidence type="ECO:0000256" key="1">
    <source>
        <dbReference type="ARBA" id="ARBA00022741"/>
    </source>
</evidence>
<dbReference type="STRING" id="1529.SAMN04487885_11724"/>
<dbReference type="AlphaFoldDB" id="A0A1I2MUP2"/>
<proteinExistence type="predicted"/>
<reference evidence="9 10" key="1">
    <citation type="submission" date="2016-10" db="EMBL/GenBank/DDBJ databases">
        <authorList>
            <person name="de Groot N.N."/>
        </authorList>
    </citation>
    <scope>NUCLEOTIDE SEQUENCE [LARGE SCALE GENOMIC DNA]</scope>
    <source>
        <strain evidence="9 10">NLAE-zl-G419</strain>
    </source>
</reference>
<name>A0A1I2MUP2_9CLOT</name>
<keyword evidence="4 5" id="KW-0067">ATP-binding</keyword>
<sequence>MDKIKEMELEKEHLNETREWIHEEIDRINARNEALKTQISTLKKSARGSYSEELENSKLLFNIVSERLHNYGEAYHKPYFARIDFREYKRDRESFYIGKFGIGDIENGDEKVIDWRAPIADLYYSGTQGPTEYRAPIGIIEGDLSLKRKFLYKDEELVEIFDEGINDIILKNVGQQEENALIDDFLKITLEESIGSKLKDVVATIQKEQNEIIRYPKTYAVLVQGSAGSGKTTVALHRLAYLLYRYRENLEGKDILVLAPNKIFLDYISDVLPSLGVEDVRQETFEDFCLNILKIKGKLYTKDMKLRYILEESKDEEYKFIMGSAKVKGSLTFKTMMDRYIKLLEIEDGKIESIMVDDNVLVDAKEIRRLFLKDLVKFSVNARKSEIKRYLSLKLKDKIEAMLDNIDSQYDLEIVKIKRAEEDSKHRRGVLRGLYEERDNKKESAKKNSKKAFEDYFEKWKGLDAKELYMRFFLDEDMFSIASDNKIPKELSDYMREKIQENKEKGIIDSEDLAPMLYLKLKIEDIEDEVKFSHVMVDEVQDYSPFEIAIMSLISKGNSLTLVGDLGQGIYAYKGLKDWNNIIHGVFKDDMEYTMLTQSYRSTIEIINLANRVLKTQENSLTPAKPVLRHGDEPEIVEYSTYKDFADKVDKIVDKVHNAGKNSIAIIGKSKDQCKKISDNLKKHSNSSWSLIKESDDLINLENIIIPSYMTKGLEFDCSIVFNVSDEFYGESELDKKLLYVVLTRALHYEYIFYKNEVCSLLK</sequence>
<dbReference type="OrthoDB" id="9787585at2"/>
<keyword evidence="6" id="KW-0175">Coiled coil</keyword>
<dbReference type="Proteomes" id="UP000182135">
    <property type="component" value="Unassembled WGS sequence"/>
</dbReference>
<dbReference type="Pfam" id="PF00580">
    <property type="entry name" value="UvrD-helicase"/>
    <property type="match status" value="1"/>
</dbReference>
<dbReference type="EMBL" id="QAMZ01000018">
    <property type="protein sequence ID" value="PWL54861.1"/>
    <property type="molecule type" value="Genomic_DNA"/>
</dbReference>
<dbReference type="EMBL" id="FOOE01000017">
    <property type="protein sequence ID" value="SFF95264.1"/>
    <property type="molecule type" value="Genomic_DNA"/>
</dbReference>
<evidence type="ECO:0000256" key="6">
    <source>
        <dbReference type="SAM" id="Coils"/>
    </source>
</evidence>
<dbReference type="GO" id="GO:0003677">
    <property type="term" value="F:DNA binding"/>
    <property type="evidence" value="ECO:0007669"/>
    <property type="project" value="InterPro"/>
</dbReference>
<evidence type="ECO:0000313" key="11">
    <source>
        <dbReference type="Proteomes" id="UP000246114"/>
    </source>
</evidence>
<feature type="domain" description="UvrD-like helicase ATP-binding" evidence="7">
    <location>
        <begin position="204"/>
        <end position="603"/>
    </location>
</feature>
<evidence type="ECO:0000256" key="3">
    <source>
        <dbReference type="ARBA" id="ARBA00022806"/>
    </source>
</evidence>
<evidence type="ECO:0000313" key="9">
    <source>
        <dbReference type="EMBL" id="SFF95264.1"/>
    </source>
</evidence>
<dbReference type="GO" id="GO:0000725">
    <property type="term" value="P:recombinational repair"/>
    <property type="evidence" value="ECO:0007669"/>
    <property type="project" value="TreeGrafter"/>
</dbReference>
<keyword evidence="2 5" id="KW-0378">Hydrolase</keyword>
<dbReference type="GO" id="GO:0005829">
    <property type="term" value="C:cytosol"/>
    <property type="evidence" value="ECO:0007669"/>
    <property type="project" value="TreeGrafter"/>
</dbReference>
<accession>A0A1I2MUP2</accession>
<dbReference type="InterPro" id="IPR048228">
    <property type="entry name" value="HelD_bacillota"/>
</dbReference>
<dbReference type="InterPro" id="IPR000212">
    <property type="entry name" value="DNA_helicase_UvrD/REP"/>
</dbReference>
<evidence type="ECO:0000313" key="10">
    <source>
        <dbReference type="Proteomes" id="UP000182135"/>
    </source>
</evidence>
<dbReference type="GeneID" id="90545413"/>
<keyword evidence="3 5" id="KW-0347">Helicase</keyword>
<evidence type="ECO:0000313" key="8">
    <source>
        <dbReference type="EMBL" id="PWL54861.1"/>
    </source>
</evidence>
<keyword evidence="10" id="KW-1185">Reference proteome</keyword>
<evidence type="ECO:0000256" key="2">
    <source>
        <dbReference type="ARBA" id="ARBA00022801"/>
    </source>
</evidence>
<feature type="coiled-coil region" evidence="6">
    <location>
        <begin position="4"/>
        <end position="45"/>
    </location>
</feature>
<feature type="binding site" evidence="5">
    <location>
        <begin position="225"/>
        <end position="232"/>
    </location>
    <ligand>
        <name>ATP</name>
        <dbReference type="ChEBI" id="CHEBI:30616"/>
    </ligand>
</feature>
<dbReference type="GO" id="GO:0016787">
    <property type="term" value="F:hydrolase activity"/>
    <property type="evidence" value="ECO:0007669"/>
    <property type="project" value="UniProtKB-UniRule"/>
</dbReference>
<dbReference type="Gene3D" id="3.40.50.300">
    <property type="entry name" value="P-loop containing nucleotide triphosphate hydrolases"/>
    <property type="match status" value="3"/>
</dbReference>
<dbReference type="GO" id="GO:0043138">
    <property type="term" value="F:3'-5' DNA helicase activity"/>
    <property type="evidence" value="ECO:0007669"/>
    <property type="project" value="UniProtKB-EC"/>
</dbReference>
<organism evidence="9 10">
    <name type="scientific">Clostridium cadaveris</name>
    <dbReference type="NCBI Taxonomy" id="1529"/>
    <lineage>
        <taxon>Bacteria</taxon>
        <taxon>Bacillati</taxon>
        <taxon>Bacillota</taxon>
        <taxon>Clostridia</taxon>
        <taxon>Eubacteriales</taxon>
        <taxon>Clostridiaceae</taxon>
        <taxon>Clostridium</taxon>
    </lineage>
</organism>
<dbReference type="InterPro" id="IPR014016">
    <property type="entry name" value="UvrD-like_ATP-bd"/>
</dbReference>
<dbReference type="Proteomes" id="UP000246114">
    <property type="component" value="Unassembled WGS sequence"/>
</dbReference>
<dbReference type="eggNOG" id="COG3973">
    <property type="taxonomic scope" value="Bacteria"/>
</dbReference>
<protein>
    <submittedName>
        <fullName evidence="8">AAA family ATPase</fullName>
    </submittedName>
    <submittedName>
        <fullName evidence="9">DNA helicase-2 / ATP-dependent DNA helicase PcrA</fullName>
    </submittedName>
</protein>
<gene>
    <name evidence="8" type="ORF">DBY38_03500</name>
    <name evidence="9" type="ORF">SAMN04487885_11724</name>
</gene>
<evidence type="ECO:0000256" key="4">
    <source>
        <dbReference type="ARBA" id="ARBA00022840"/>
    </source>
</evidence>
<evidence type="ECO:0000256" key="5">
    <source>
        <dbReference type="PROSITE-ProRule" id="PRU00560"/>
    </source>
</evidence>
<dbReference type="RefSeq" id="WP_027639134.1">
    <property type="nucleotide sequence ID" value="NZ_BAAACD010000003.1"/>
</dbReference>
<reference evidence="8 11" key="2">
    <citation type="submission" date="2018-03" db="EMBL/GenBank/DDBJ databases">
        <title>The uncultured portion of the human microbiome is neutrally assembled.</title>
        <authorList>
            <person name="Jeraldo P."/>
            <person name="Boardman L."/>
            <person name="White B.A."/>
            <person name="Nelson H."/>
            <person name="Goldenfeld N."/>
            <person name="Chia N."/>
        </authorList>
    </citation>
    <scope>NUCLEOTIDE SEQUENCE [LARGE SCALE GENOMIC DNA]</scope>
    <source>
        <strain evidence="8">CIM:MAG 903</strain>
    </source>
</reference>
<dbReference type="NCBIfam" id="NF041464">
    <property type="entry name" value="HelD_BACSU"/>
    <property type="match status" value="1"/>
</dbReference>
<evidence type="ECO:0000259" key="7">
    <source>
        <dbReference type="PROSITE" id="PS51198"/>
    </source>
</evidence>
<dbReference type="PROSITE" id="PS51198">
    <property type="entry name" value="UVRD_HELICASE_ATP_BIND"/>
    <property type="match status" value="1"/>
</dbReference>